<dbReference type="KEGG" id="cpoy:GP475_08785"/>
<proteinExistence type="predicted"/>
<dbReference type="EMBL" id="CP046884">
    <property type="protein sequence ID" value="QNQ90722.1"/>
    <property type="molecule type" value="Genomic_DNA"/>
</dbReference>
<name>A0A7H0SQ97_9CORY</name>
<protein>
    <recommendedName>
        <fullName evidence="3">Phage gp6-like head-tail connector protein</fullName>
    </recommendedName>
</protein>
<evidence type="ECO:0008006" key="3">
    <source>
        <dbReference type="Google" id="ProtNLM"/>
    </source>
</evidence>
<keyword evidence="2" id="KW-1185">Reference proteome</keyword>
<sequence length="148" mass="16325">MRTRLLETADLERSLSSDHGPLDEGLALWAIETVSATALQITGQNWVHPDDVPPAALAVIGLATRRLYTNPDRFTREAEGDYSYGLDATVTKADIFTPAEMRTLADFRTHKRPQGLGVIHTRRGDGYGLSTGYVPDGTRYGFPWYAEG</sequence>
<dbReference type="RefSeq" id="WP_187974036.1">
    <property type="nucleotide sequence ID" value="NZ_CP046884.1"/>
</dbReference>
<evidence type="ECO:0000313" key="1">
    <source>
        <dbReference type="EMBL" id="QNQ90722.1"/>
    </source>
</evidence>
<gene>
    <name evidence="1" type="ORF">GP475_08785</name>
</gene>
<evidence type="ECO:0000313" key="2">
    <source>
        <dbReference type="Proteomes" id="UP000516320"/>
    </source>
</evidence>
<dbReference type="Proteomes" id="UP000516320">
    <property type="component" value="Chromosome"/>
</dbReference>
<accession>A0A7H0SQ97</accession>
<reference evidence="1 2" key="1">
    <citation type="submission" date="2019-12" db="EMBL/GenBank/DDBJ databases">
        <title>Corynebacterium sp. nov., isolated from feces of the Anser Albifrons in China.</title>
        <authorList>
            <person name="Liu Q."/>
        </authorList>
    </citation>
    <scope>NUCLEOTIDE SEQUENCE [LARGE SCALE GENOMIC DNA]</scope>
    <source>
        <strain evidence="1 2">4H37-19</strain>
    </source>
</reference>
<dbReference type="AlphaFoldDB" id="A0A7H0SQ97"/>
<organism evidence="1 2">
    <name type="scientific">Corynebacterium poyangense</name>
    <dbReference type="NCBI Taxonomy" id="2684405"/>
    <lineage>
        <taxon>Bacteria</taxon>
        <taxon>Bacillati</taxon>
        <taxon>Actinomycetota</taxon>
        <taxon>Actinomycetes</taxon>
        <taxon>Mycobacteriales</taxon>
        <taxon>Corynebacteriaceae</taxon>
        <taxon>Corynebacterium</taxon>
    </lineage>
</organism>